<organism evidence="2 3">
    <name type="scientific">Oesophagostomum dentatum</name>
    <name type="common">Nodular worm</name>
    <dbReference type="NCBI Taxonomy" id="61180"/>
    <lineage>
        <taxon>Eukaryota</taxon>
        <taxon>Metazoa</taxon>
        <taxon>Ecdysozoa</taxon>
        <taxon>Nematoda</taxon>
        <taxon>Chromadorea</taxon>
        <taxon>Rhabditida</taxon>
        <taxon>Rhabditina</taxon>
        <taxon>Rhabditomorpha</taxon>
        <taxon>Strongyloidea</taxon>
        <taxon>Strongylidae</taxon>
        <taxon>Oesophagostomum</taxon>
    </lineage>
</organism>
<evidence type="ECO:0000259" key="1">
    <source>
        <dbReference type="PROSITE" id="PS50234"/>
    </source>
</evidence>
<evidence type="ECO:0000313" key="2">
    <source>
        <dbReference type="EMBL" id="KHJ86614.1"/>
    </source>
</evidence>
<dbReference type="SMART" id="SM00327">
    <property type="entry name" value="VWA"/>
    <property type="match status" value="1"/>
</dbReference>
<sequence length="238" mass="26024">MGMAINNNHSSVMSKLKLDIVIVIDTSVGMGEEGLTQVLASISSVFASVPVAQGEGEHSRVGVVTYAVKAQTKHNLRDFKSRDEMLEKIWEIGCSTEAAANLRDALTKSSEIFNEGRANGERTNAKTAILVYASDHRSDTANDGLELASEIKNNGTSIVVVGFDQGGRPHALDKLKEIASPGFFFTNTGENVVTQIQQALYTSELNTTTLRMQFHWRSPDPKSQGHSLMKFLYATRVF</sequence>
<keyword evidence="3" id="KW-1185">Reference proteome</keyword>
<gene>
    <name evidence="2" type="ORF">OESDEN_13627</name>
</gene>
<feature type="domain" description="VWFA" evidence="1">
    <location>
        <begin position="19"/>
        <end position="200"/>
    </location>
</feature>
<dbReference type="EMBL" id="KN559847">
    <property type="protein sequence ID" value="KHJ86614.1"/>
    <property type="molecule type" value="Genomic_DNA"/>
</dbReference>
<proteinExistence type="predicted"/>
<dbReference type="PANTHER" id="PTHR31024:SF3">
    <property type="entry name" value="C-TYPE LECTIN-RELATED"/>
    <property type="match status" value="1"/>
</dbReference>
<evidence type="ECO:0000313" key="3">
    <source>
        <dbReference type="Proteomes" id="UP000053660"/>
    </source>
</evidence>
<dbReference type="Pfam" id="PF00092">
    <property type="entry name" value="VWA"/>
    <property type="match status" value="1"/>
</dbReference>
<accession>A0A0B1SNW3</accession>
<dbReference type="OrthoDB" id="5869583at2759"/>
<dbReference type="InterPro" id="IPR002035">
    <property type="entry name" value="VWF_A"/>
</dbReference>
<name>A0A0B1SNW3_OESDE</name>
<protein>
    <submittedName>
        <fullName evidence="2">von Willebrand factor type A domain protein</fullName>
    </submittedName>
</protein>
<dbReference type="InterPro" id="IPR036465">
    <property type="entry name" value="vWFA_dom_sf"/>
</dbReference>
<dbReference type="PANTHER" id="PTHR31024">
    <property type="entry name" value="C-TYPE LECTIN"/>
    <property type="match status" value="1"/>
</dbReference>
<dbReference type="AlphaFoldDB" id="A0A0B1SNW3"/>
<dbReference type="Gene3D" id="3.40.50.410">
    <property type="entry name" value="von Willebrand factor, type A domain"/>
    <property type="match status" value="1"/>
</dbReference>
<dbReference type="Proteomes" id="UP000053660">
    <property type="component" value="Unassembled WGS sequence"/>
</dbReference>
<dbReference type="PROSITE" id="PS50234">
    <property type="entry name" value="VWFA"/>
    <property type="match status" value="1"/>
</dbReference>
<dbReference type="GO" id="GO:0045087">
    <property type="term" value="P:innate immune response"/>
    <property type="evidence" value="ECO:0007669"/>
    <property type="project" value="TreeGrafter"/>
</dbReference>
<reference evidence="2 3" key="1">
    <citation type="submission" date="2014-03" db="EMBL/GenBank/DDBJ databases">
        <title>Draft genome of the hookworm Oesophagostomum dentatum.</title>
        <authorList>
            <person name="Mitreva M."/>
        </authorList>
    </citation>
    <scope>NUCLEOTIDE SEQUENCE [LARGE SCALE GENOMIC DNA]</scope>
    <source>
        <strain evidence="2 3">OD-Hann</strain>
    </source>
</reference>
<dbReference type="SUPFAM" id="SSF53300">
    <property type="entry name" value="vWA-like"/>
    <property type="match status" value="1"/>
</dbReference>